<proteinExistence type="predicted"/>
<accession>A0ABV4WS86</accession>
<keyword evidence="2" id="KW-1185">Reference proteome</keyword>
<gene>
    <name evidence="1" type="ORF">ACE1CA_25900</name>
</gene>
<organism evidence="1 2">
    <name type="scientific">Floridaenema evergladense BLCC-F167</name>
    <dbReference type="NCBI Taxonomy" id="3153639"/>
    <lineage>
        <taxon>Bacteria</taxon>
        <taxon>Bacillati</taxon>
        <taxon>Cyanobacteriota</taxon>
        <taxon>Cyanophyceae</taxon>
        <taxon>Oscillatoriophycideae</taxon>
        <taxon>Aerosakkonematales</taxon>
        <taxon>Aerosakkonemataceae</taxon>
        <taxon>Floridanema</taxon>
        <taxon>Floridanema evergladense</taxon>
    </lineage>
</organism>
<name>A0ABV4WS86_9CYAN</name>
<dbReference type="Proteomes" id="UP001576780">
    <property type="component" value="Unassembled WGS sequence"/>
</dbReference>
<reference evidence="1 2" key="1">
    <citation type="submission" date="2024-09" db="EMBL/GenBank/DDBJ databases">
        <title>Floridaenema gen nov. (Aerosakkonemataceae, Aerosakkonematales ord. nov., Cyanobacteria) from benthic tropical and subtropical fresh waters, with the description of four new species.</title>
        <authorList>
            <person name="Moretto J.A."/>
            <person name="Berthold D.E."/>
            <person name="Lefler F.W."/>
            <person name="Huang I.-S."/>
            <person name="Laughinghouse H. IV."/>
        </authorList>
    </citation>
    <scope>NUCLEOTIDE SEQUENCE [LARGE SCALE GENOMIC DNA]</scope>
    <source>
        <strain evidence="1 2">BLCC-F167</strain>
    </source>
</reference>
<evidence type="ECO:0000313" key="1">
    <source>
        <dbReference type="EMBL" id="MFB2837950.1"/>
    </source>
</evidence>
<comment type="caution">
    <text evidence="1">The sequence shown here is derived from an EMBL/GenBank/DDBJ whole genome shotgun (WGS) entry which is preliminary data.</text>
</comment>
<dbReference type="RefSeq" id="WP_413280285.1">
    <property type="nucleotide sequence ID" value="NZ_JBHFNT010000229.1"/>
</dbReference>
<sequence length="167" mass="18319">MPRLRGEKFPVNQQVEYTEEELQTLREAVLTSGIAVVMCEFTLISTPIEVATLAKELMKAAKKHPHNQLIQTLFGEAAGKKQSKQTNQEIKVTAENALEIAIAQINQAIAILQQKVTPEEIQAYKEFIYACAERVANAAGEGLLGTGEKVSQKEAATLNQLKTALNL</sequence>
<dbReference type="EMBL" id="JBHFNT010000229">
    <property type="protein sequence ID" value="MFB2837950.1"/>
    <property type="molecule type" value="Genomic_DNA"/>
</dbReference>
<evidence type="ECO:0000313" key="2">
    <source>
        <dbReference type="Proteomes" id="UP001576780"/>
    </source>
</evidence>
<protein>
    <submittedName>
        <fullName evidence="1">Uncharacterized protein</fullName>
    </submittedName>
</protein>